<dbReference type="PROSITE" id="PS51318">
    <property type="entry name" value="TAT"/>
    <property type="match status" value="1"/>
</dbReference>
<dbReference type="Proteomes" id="UP000074382">
    <property type="component" value="Unassembled WGS sequence"/>
</dbReference>
<dbReference type="PANTHER" id="PTHR35936">
    <property type="entry name" value="MEMBRANE-BOUND LYTIC MUREIN TRANSGLYCOSYLASE F"/>
    <property type="match status" value="1"/>
</dbReference>
<dbReference type="InterPro" id="IPR006311">
    <property type="entry name" value="TAT_signal"/>
</dbReference>
<dbReference type="STRING" id="665004.AC529_12675"/>
<keyword evidence="5" id="KW-1185">Reference proteome</keyword>
<dbReference type="GO" id="GO:0051470">
    <property type="term" value="P:ectoine transmembrane transport"/>
    <property type="evidence" value="ECO:0007669"/>
    <property type="project" value="InterPro"/>
</dbReference>
<name>A0A147KGF8_THECS</name>
<dbReference type="Gene3D" id="3.40.190.10">
    <property type="entry name" value="Periplasmic binding protein-like II"/>
    <property type="match status" value="2"/>
</dbReference>
<evidence type="ECO:0000256" key="2">
    <source>
        <dbReference type="SAM" id="SignalP"/>
    </source>
</evidence>
<dbReference type="CDD" id="cd01002">
    <property type="entry name" value="PBP2_Ehub_like"/>
    <property type="match status" value="1"/>
</dbReference>
<keyword evidence="1 2" id="KW-0732">Signal</keyword>
<organism evidence="4 5">
    <name type="scientific">Thermobifida cellulosilytica TB100</name>
    <dbReference type="NCBI Taxonomy" id="665004"/>
    <lineage>
        <taxon>Bacteria</taxon>
        <taxon>Bacillati</taxon>
        <taxon>Actinomycetota</taxon>
        <taxon>Actinomycetes</taxon>
        <taxon>Streptosporangiales</taxon>
        <taxon>Nocardiopsidaceae</taxon>
        <taxon>Thermobifida</taxon>
    </lineage>
</organism>
<comment type="caution">
    <text evidence="4">The sequence shown here is derived from an EMBL/GenBank/DDBJ whole genome shotgun (WGS) entry which is preliminary data.</text>
</comment>
<dbReference type="InterPro" id="IPR001638">
    <property type="entry name" value="Solute-binding_3/MltF_N"/>
</dbReference>
<dbReference type="OrthoDB" id="9768183at2"/>
<feature type="domain" description="Solute-binding protein family 3/N-terminal" evidence="3">
    <location>
        <begin position="49"/>
        <end position="281"/>
    </location>
</feature>
<dbReference type="PANTHER" id="PTHR35936:SF17">
    <property type="entry name" value="ARGININE-BINDING EXTRACELLULAR PROTEIN ARTP"/>
    <property type="match status" value="1"/>
</dbReference>
<gene>
    <name evidence="4" type="ORF">AC529_12675</name>
</gene>
<reference evidence="5" key="1">
    <citation type="journal article" date="2017" name="Acta Aliment.">
        <title>Plant polysaccharide degrading enzyme system of Thermpbifida cellulosilytica TB100 revealed by de novo genome project data.</title>
        <authorList>
            <person name="Toth A."/>
            <person name="Baka E."/>
            <person name="Luzics S."/>
            <person name="Bata-Vidacs I."/>
            <person name="Nagy I."/>
            <person name="Balint B."/>
            <person name="Herceg R."/>
            <person name="Olasz F."/>
            <person name="Wilk T."/>
            <person name="Nagy T."/>
            <person name="Kriszt B."/>
            <person name="Nagy I."/>
            <person name="Kukolya J."/>
        </authorList>
    </citation>
    <scope>NUCLEOTIDE SEQUENCE [LARGE SCALE GENOMIC DNA]</scope>
    <source>
        <strain evidence="5">TB100</strain>
    </source>
</reference>
<accession>A0A147KGF8</accession>
<protein>
    <submittedName>
        <fullName evidence="4">ABC transporter substrate-binding protein</fullName>
    </submittedName>
</protein>
<feature type="signal peptide" evidence="2">
    <location>
        <begin position="1"/>
        <end position="30"/>
    </location>
</feature>
<dbReference type="InterPro" id="IPR014337">
    <property type="entry name" value="Ectoine_EhuB"/>
</dbReference>
<dbReference type="AlphaFoldDB" id="A0A147KGF8"/>
<dbReference type="SUPFAM" id="SSF53850">
    <property type="entry name" value="Periplasmic binding protein-like II"/>
    <property type="match status" value="1"/>
</dbReference>
<dbReference type="RefSeq" id="WP_068753602.1">
    <property type="nucleotide sequence ID" value="NZ_KQ950180.1"/>
</dbReference>
<feature type="chain" id="PRO_5007549843" evidence="2">
    <location>
        <begin position="31"/>
        <end position="296"/>
    </location>
</feature>
<sequence length="296" mass="31728">MTEHKNLDRRGLFRAGGIGLAAAALGPALAACSRTEDTVTLDSLREQGYIRVAINNEAPFGYIGEDGEVTGSSPELLRAIFAELGVDEVRAESVAWDGLIPGLKARRFDAVAAGMYITPERCAEVAFAEPDYRILQAFLVPSGNPHGLSTFDDIAADPDVTVAVLNASVEQGYAEGAGVPADQIETVDNQVSAYELLQKGRVDAVALSTISLNRLLEQRGGDFEVTEGFTPVVDGEEVTPAGALAFRRSDTELLAEVNRVLAEFKENGRLLEIIEPFGFTEQELPGDLTTEQLCRA</sequence>
<dbReference type="SMART" id="SM00062">
    <property type="entry name" value="PBPb"/>
    <property type="match status" value="1"/>
</dbReference>
<proteinExistence type="predicted"/>
<evidence type="ECO:0000313" key="4">
    <source>
        <dbReference type="EMBL" id="KUP96373.1"/>
    </source>
</evidence>
<evidence type="ECO:0000313" key="5">
    <source>
        <dbReference type="Proteomes" id="UP000074382"/>
    </source>
</evidence>
<evidence type="ECO:0000256" key="1">
    <source>
        <dbReference type="ARBA" id="ARBA00022729"/>
    </source>
</evidence>
<dbReference type="PATRIC" id="fig|665004.4.peg.888"/>
<dbReference type="GO" id="GO:0033294">
    <property type="term" value="F:ectoine binding"/>
    <property type="evidence" value="ECO:0007669"/>
    <property type="project" value="InterPro"/>
</dbReference>
<evidence type="ECO:0000259" key="3">
    <source>
        <dbReference type="SMART" id="SM00062"/>
    </source>
</evidence>
<dbReference type="PROSITE" id="PS51257">
    <property type="entry name" value="PROKAR_LIPOPROTEIN"/>
    <property type="match status" value="1"/>
</dbReference>
<dbReference type="EMBL" id="LGEM01000092">
    <property type="protein sequence ID" value="KUP96373.1"/>
    <property type="molecule type" value="Genomic_DNA"/>
</dbReference>
<dbReference type="NCBIfam" id="TIGR02995">
    <property type="entry name" value="ectoine_ehuB"/>
    <property type="match status" value="1"/>
</dbReference>
<dbReference type="Pfam" id="PF00497">
    <property type="entry name" value="SBP_bac_3"/>
    <property type="match status" value="1"/>
</dbReference>